<evidence type="ECO:0000256" key="2">
    <source>
        <dbReference type="ARBA" id="ARBA00022801"/>
    </source>
</evidence>
<dbReference type="RefSeq" id="WP_048636225.1">
    <property type="nucleotide sequence ID" value="NZ_CGIG01000001.1"/>
</dbReference>
<keyword evidence="3" id="KW-0408">Iron</keyword>
<evidence type="ECO:0000256" key="4">
    <source>
        <dbReference type="ARBA" id="ARBA00025742"/>
    </source>
</evidence>
<keyword evidence="7" id="KW-1185">Reference proteome</keyword>
<dbReference type="SUPFAM" id="SSF56300">
    <property type="entry name" value="Metallo-dependent phosphatases"/>
    <property type="match status" value="1"/>
</dbReference>
<gene>
    <name evidence="6" type="ORF">BN1221_00810c</name>
</gene>
<dbReference type="EMBL" id="CGIG01000001">
    <property type="protein sequence ID" value="CPR14402.1"/>
    <property type="molecule type" value="Genomic_DNA"/>
</dbReference>
<dbReference type="InterPro" id="IPR042283">
    <property type="entry name" value="GpdQ_catalytic"/>
</dbReference>
<dbReference type="InterPro" id="IPR004843">
    <property type="entry name" value="Calcineurin-like_PHP"/>
</dbReference>
<dbReference type="Gene3D" id="3.30.750.180">
    <property type="entry name" value="GpdQ, beta-strand dimerisation domain"/>
    <property type="match status" value="1"/>
</dbReference>
<evidence type="ECO:0000256" key="1">
    <source>
        <dbReference type="ARBA" id="ARBA00022723"/>
    </source>
</evidence>
<keyword evidence="1" id="KW-0479">Metal-binding</keyword>
<dbReference type="InterPro" id="IPR042281">
    <property type="entry name" value="GpdQ_beta-strand"/>
</dbReference>
<dbReference type="GO" id="GO:0046872">
    <property type="term" value="F:metal ion binding"/>
    <property type="evidence" value="ECO:0007669"/>
    <property type="project" value="UniProtKB-KW"/>
</dbReference>
<name>A0A0G4JR48_9GAMM</name>
<dbReference type="InterPro" id="IPR050884">
    <property type="entry name" value="CNP_phosphodiesterase-III"/>
</dbReference>
<dbReference type="AlphaFoldDB" id="A0A0G4JR48"/>
<comment type="similarity">
    <text evidence="4">Belongs to the cyclic nucleotide phosphodiesterase class-III family.</text>
</comment>
<dbReference type="EC" id="3.1.4.17" evidence="6"/>
<protein>
    <submittedName>
        <fullName evidence="6">3',5'-cyclic-nucleotide phosphodiesterase</fullName>
        <ecNumber evidence="6">3.1.4.17</ecNumber>
    </submittedName>
</protein>
<dbReference type="Gene3D" id="3.60.21.40">
    <property type="entry name" value="GpdQ, catalytic alpha/beta sandwich domain"/>
    <property type="match status" value="1"/>
</dbReference>
<organism evidence="6 7">
    <name type="scientific">Brenneria goodwinii</name>
    <dbReference type="NCBI Taxonomy" id="1109412"/>
    <lineage>
        <taxon>Bacteria</taxon>
        <taxon>Pseudomonadati</taxon>
        <taxon>Pseudomonadota</taxon>
        <taxon>Gammaproteobacteria</taxon>
        <taxon>Enterobacterales</taxon>
        <taxon>Pectobacteriaceae</taxon>
        <taxon>Brenneria</taxon>
    </lineage>
</organism>
<feature type="domain" description="Calcineurin-like phosphoesterase" evidence="5">
    <location>
        <begin position="2"/>
        <end position="198"/>
    </location>
</feature>
<proteinExistence type="inferred from homology"/>
<dbReference type="InterPro" id="IPR026575">
    <property type="entry name" value="GpdQ/CpdA-like"/>
</dbReference>
<evidence type="ECO:0000256" key="3">
    <source>
        <dbReference type="ARBA" id="ARBA00023004"/>
    </source>
</evidence>
<accession>A0A0G4JR48</accession>
<evidence type="ECO:0000259" key="5">
    <source>
        <dbReference type="Pfam" id="PF00149"/>
    </source>
</evidence>
<sequence>MLLAQISDLHFHRDGRKLYEFVDVNSRNAEVINKLNTLAERPDAVVISGDIVDGGREQEYQVARNVLQMLNYPMYIIPGNHDDKQKFLQAMRPLCPLLGDDAENMRYAVDDFPVRLLFIDTSLIGESKGWLTPATIAWLEQQLIDHPARETAVFMHHPPLPLGSAQMDPIACENGQELLRLIDRHPQLTRVFCGHNHRLIVTQYRQAIIATVPGTVHQVPYSYIDGTPYYNLEPAAVVMHRYVPVTGLVSYCQSLAPFAGPYLYDISASSPVDKSCL</sequence>
<dbReference type="Pfam" id="PF00149">
    <property type="entry name" value="Metallophos"/>
    <property type="match status" value="1"/>
</dbReference>
<dbReference type="InterPro" id="IPR029052">
    <property type="entry name" value="Metallo-depent_PP-like"/>
</dbReference>
<dbReference type="Proteomes" id="UP000044377">
    <property type="component" value="Unassembled WGS sequence"/>
</dbReference>
<keyword evidence="2 6" id="KW-0378">Hydrolase</keyword>
<dbReference type="PANTHER" id="PTHR42988">
    <property type="entry name" value="PHOSPHOHYDROLASE"/>
    <property type="match status" value="1"/>
</dbReference>
<evidence type="ECO:0000313" key="6">
    <source>
        <dbReference type="EMBL" id="CPR14402.1"/>
    </source>
</evidence>
<reference evidence="7" key="1">
    <citation type="submission" date="2015-01" db="EMBL/GenBank/DDBJ databases">
        <authorList>
            <person name="Paterson Steve"/>
        </authorList>
    </citation>
    <scope>NUCLEOTIDE SEQUENCE [LARGE SCALE GENOMIC DNA]</scope>
    <source>
        <strain evidence="7">OBR1</strain>
    </source>
</reference>
<dbReference type="STRING" id="1109412.BN1221_00810c"/>
<dbReference type="GO" id="GO:0004114">
    <property type="term" value="F:3',5'-cyclic-nucleotide phosphodiesterase activity"/>
    <property type="evidence" value="ECO:0007669"/>
    <property type="project" value="UniProtKB-EC"/>
</dbReference>
<dbReference type="CDD" id="cd07402">
    <property type="entry name" value="MPP_GpdQ"/>
    <property type="match status" value="1"/>
</dbReference>
<dbReference type="PANTHER" id="PTHR42988:SF2">
    <property type="entry name" value="CYCLIC NUCLEOTIDE PHOSPHODIESTERASE CBUA0032-RELATED"/>
    <property type="match status" value="1"/>
</dbReference>
<evidence type="ECO:0000313" key="7">
    <source>
        <dbReference type="Proteomes" id="UP000044377"/>
    </source>
</evidence>
<dbReference type="OrthoDB" id="9784378at2"/>